<evidence type="ECO:0000313" key="2">
    <source>
        <dbReference type="EMBL" id="QSQ12893.1"/>
    </source>
</evidence>
<keyword evidence="1" id="KW-0472">Membrane</keyword>
<feature type="transmembrane region" description="Helical" evidence="1">
    <location>
        <begin position="46"/>
        <end position="66"/>
    </location>
</feature>
<accession>A0ABX7N956</accession>
<protein>
    <recommendedName>
        <fullName evidence="4">Lipoprotein</fullName>
    </recommendedName>
</protein>
<reference evidence="2 3" key="1">
    <citation type="submission" date="2021-02" db="EMBL/GenBank/DDBJ databases">
        <title>De Novo genome assembly of isolated myxobacteria.</title>
        <authorList>
            <person name="Stevens D.C."/>
        </authorList>
    </citation>
    <scope>NUCLEOTIDE SEQUENCE [LARGE SCALE GENOMIC DNA]</scope>
    <source>
        <strain evidence="2 3">SCHIC003</strain>
    </source>
</reference>
<evidence type="ECO:0008006" key="4">
    <source>
        <dbReference type="Google" id="ProtNLM"/>
    </source>
</evidence>
<feature type="transmembrane region" description="Helical" evidence="1">
    <location>
        <begin position="73"/>
        <end position="97"/>
    </location>
</feature>
<dbReference type="Proteomes" id="UP000663090">
    <property type="component" value="Chromosome"/>
</dbReference>
<keyword evidence="1" id="KW-1133">Transmembrane helix</keyword>
<keyword evidence="3" id="KW-1185">Reference proteome</keyword>
<proteinExistence type="predicted"/>
<organism evidence="2 3">
    <name type="scientific">Myxococcus landrumensis</name>
    <dbReference type="NCBI Taxonomy" id="2813577"/>
    <lineage>
        <taxon>Bacteria</taxon>
        <taxon>Pseudomonadati</taxon>
        <taxon>Myxococcota</taxon>
        <taxon>Myxococcia</taxon>
        <taxon>Myxococcales</taxon>
        <taxon>Cystobacterineae</taxon>
        <taxon>Myxococcaceae</taxon>
        <taxon>Myxococcus</taxon>
    </lineage>
</organism>
<sequence length="134" mass="13934">MNAVPASRTLMGHILLADGLASGATGALMCFGASPLSELLGLDATLLRVAGGGLLPYAALLAFFALRPLVSRSLVWTIIAINVLWTVDSFALLASGWVQPTVWGQAFVVFQALAVAVFAGLQLMALKQARLVPA</sequence>
<dbReference type="RefSeq" id="WP_206714603.1">
    <property type="nucleotide sequence ID" value="NZ_CP071091.1"/>
</dbReference>
<name>A0ABX7N956_9BACT</name>
<evidence type="ECO:0000256" key="1">
    <source>
        <dbReference type="SAM" id="Phobius"/>
    </source>
</evidence>
<gene>
    <name evidence="2" type="ORF">JY572_31765</name>
</gene>
<feature type="transmembrane region" description="Helical" evidence="1">
    <location>
        <begin position="103"/>
        <end position="126"/>
    </location>
</feature>
<evidence type="ECO:0000313" key="3">
    <source>
        <dbReference type="Proteomes" id="UP000663090"/>
    </source>
</evidence>
<keyword evidence="1" id="KW-0812">Transmembrane</keyword>
<dbReference type="EMBL" id="CP071091">
    <property type="protein sequence ID" value="QSQ12893.1"/>
    <property type="molecule type" value="Genomic_DNA"/>
</dbReference>
<feature type="transmembrane region" description="Helical" evidence="1">
    <location>
        <begin position="12"/>
        <end position="34"/>
    </location>
</feature>